<evidence type="ECO:0000313" key="1">
    <source>
        <dbReference type="EMBL" id="MBR0658601.1"/>
    </source>
</evidence>
<proteinExistence type="predicted"/>
<dbReference type="Proteomes" id="UP001138708">
    <property type="component" value="Unassembled WGS sequence"/>
</dbReference>
<dbReference type="RefSeq" id="WP_168040434.1">
    <property type="nucleotide sequence ID" value="NZ_JAAEDK010000008.1"/>
</dbReference>
<dbReference type="InterPro" id="IPR006311">
    <property type="entry name" value="TAT_signal"/>
</dbReference>
<organism evidence="1 4">
    <name type="scientific">Neoroseomonas oryzicola</name>
    <dbReference type="NCBI Taxonomy" id="535904"/>
    <lineage>
        <taxon>Bacteria</taxon>
        <taxon>Pseudomonadati</taxon>
        <taxon>Pseudomonadota</taxon>
        <taxon>Alphaproteobacteria</taxon>
        <taxon>Acetobacterales</taxon>
        <taxon>Acetobacteraceae</taxon>
        <taxon>Neoroseomonas</taxon>
    </lineage>
</organism>
<reference evidence="1" key="3">
    <citation type="journal article" date="2021" name="Syst. Appl. Microbiol.">
        <title>Roseomonas hellenica sp. nov., isolated from roots of wild-growing Alkanna tinctoria.</title>
        <authorList>
            <person name="Rat A."/>
            <person name="Naranjo H.D."/>
            <person name="Lebbe L."/>
            <person name="Cnockaert M."/>
            <person name="Krigas N."/>
            <person name="Grigoriadou K."/>
            <person name="Maloupa E."/>
            <person name="Willems A."/>
        </authorList>
    </citation>
    <scope>NUCLEOTIDE SEQUENCE</scope>
    <source>
        <strain evidence="1">LMG 31161</strain>
    </source>
</reference>
<dbReference type="EMBL" id="JAAVUP010000002">
    <property type="protein sequence ID" value="NKE16632.1"/>
    <property type="molecule type" value="Genomic_DNA"/>
</dbReference>
<dbReference type="AlphaFoldDB" id="A0A9X9WE41"/>
<dbReference type="PROSITE" id="PS51318">
    <property type="entry name" value="TAT"/>
    <property type="match status" value="1"/>
</dbReference>
<sequence>MTAHAIRRRLVMGAPLVGAMAVLIGCAETPPPPASAQVSTSPDVLIRNLPPGQPALVATGLAAYGTVQAVDPTSREVVVRTAGGGTLGLRAGPEFRNLRQLRPGTRVVAAFDDSGTARLMMPPRPGAPMRPGVQRGTVEAVEVGGRRFVMAGPQGARRLVTIENAAMMAFATRLAPGDEIAVTTAAP</sequence>
<dbReference type="PROSITE" id="PS51257">
    <property type="entry name" value="PROKAR_LIPOPROTEIN"/>
    <property type="match status" value="1"/>
</dbReference>
<protein>
    <submittedName>
        <fullName evidence="1">Uncharacterized protein</fullName>
    </submittedName>
</protein>
<accession>A0A9X9WE41</accession>
<keyword evidence="3" id="KW-1185">Reference proteome</keyword>
<dbReference type="Proteomes" id="UP000746741">
    <property type="component" value="Unassembled WGS sequence"/>
</dbReference>
<gene>
    <name evidence="2" type="ORF">GWK15_06735</name>
    <name evidence="1" type="ORF">GXW75_05025</name>
</gene>
<dbReference type="EMBL" id="JAAEDK010000008">
    <property type="protein sequence ID" value="MBR0658601.1"/>
    <property type="molecule type" value="Genomic_DNA"/>
</dbReference>
<evidence type="ECO:0000313" key="2">
    <source>
        <dbReference type="EMBL" id="NKE16632.1"/>
    </source>
</evidence>
<reference evidence="2 3" key="2">
    <citation type="submission" date="2020-02" db="EMBL/GenBank/DDBJ databases">
        <authorList>
            <person name="Sun Q."/>
            <person name="Inoue M."/>
        </authorList>
    </citation>
    <scope>NUCLEOTIDE SEQUENCE [LARGE SCALE GENOMIC DNA]</scope>
    <source>
        <strain evidence="2 3">KCTC 22478</strain>
    </source>
</reference>
<comment type="caution">
    <text evidence="1">The sequence shown here is derived from an EMBL/GenBank/DDBJ whole genome shotgun (WGS) entry which is preliminary data.</text>
</comment>
<name>A0A9X9WE41_9PROT</name>
<evidence type="ECO:0000313" key="4">
    <source>
        <dbReference type="Proteomes" id="UP001138708"/>
    </source>
</evidence>
<reference evidence="1" key="1">
    <citation type="submission" date="2020-01" db="EMBL/GenBank/DDBJ databases">
        <authorList>
            <person name="Rat A."/>
        </authorList>
    </citation>
    <scope>NUCLEOTIDE SEQUENCE</scope>
    <source>
        <strain evidence="1">LMG 31161</strain>
    </source>
</reference>
<evidence type="ECO:0000313" key="3">
    <source>
        <dbReference type="Proteomes" id="UP000746741"/>
    </source>
</evidence>